<accession>A0A4R4P6N7</accession>
<dbReference type="Pfam" id="PF14117">
    <property type="entry name" value="DUF4287"/>
    <property type="match status" value="1"/>
</dbReference>
<sequence length="97" mass="10652">MSFQAYLDKIEEKTGHTPRVLVEQAKAKGYDAKDVKAGVICDWLKADYDLGRGHAMALVYVIKNGTTISDKHVGRPGPHGDKSDTLWLDGKATNPLQ</sequence>
<dbReference type="InterPro" id="IPR025629">
    <property type="entry name" value="DUF4287"/>
</dbReference>
<reference evidence="2 3" key="1">
    <citation type="submission" date="2019-03" db="EMBL/GenBank/DDBJ databases">
        <title>Draft genome sequences of novel Actinobacteria.</title>
        <authorList>
            <person name="Sahin N."/>
            <person name="Ay H."/>
            <person name="Saygin H."/>
        </authorList>
    </citation>
    <scope>NUCLEOTIDE SEQUENCE [LARGE SCALE GENOMIC DNA]</scope>
    <source>
        <strain evidence="2 3">JCM 30547</strain>
    </source>
</reference>
<feature type="region of interest" description="Disordered" evidence="1">
    <location>
        <begin position="68"/>
        <end position="97"/>
    </location>
</feature>
<dbReference type="EMBL" id="SMKA01000254">
    <property type="protein sequence ID" value="TDC18161.1"/>
    <property type="molecule type" value="Genomic_DNA"/>
</dbReference>
<dbReference type="RefSeq" id="WP_132414180.1">
    <property type="nucleotide sequence ID" value="NZ_SMKA01000254.1"/>
</dbReference>
<protein>
    <submittedName>
        <fullName evidence="2">DUF4287 domain-containing protein</fullName>
    </submittedName>
</protein>
<dbReference type="Proteomes" id="UP000295075">
    <property type="component" value="Unassembled WGS sequence"/>
</dbReference>
<feature type="compositionally biased region" description="Basic and acidic residues" evidence="1">
    <location>
        <begin position="69"/>
        <end position="84"/>
    </location>
</feature>
<dbReference type="OrthoDB" id="4559052at2"/>
<evidence type="ECO:0000313" key="2">
    <source>
        <dbReference type="EMBL" id="TDC18161.1"/>
    </source>
</evidence>
<proteinExistence type="predicted"/>
<keyword evidence="3" id="KW-1185">Reference proteome</keyword>
<comment type="caution">
    <text evidence="2">The sequence shown here is derived from an EMBL/GenBank/DDBJ whole genome shotgun (WGS) entry which is preliminary data.</text>
</comment>
<evidence type="ECO:0000313" key="3">
    <source>
        <dbReference type="Proteomes" id="UP000295075"/>
    </source>
</evidence>
<dbReference type="AlphaFoldDB" id="A0A4R4P6N7"/>
<gene>
    <name evidence="2" type="ORF">E1261_35855</name>
</gene>
<organism evidence="2 3">
    <name type="scientific">Kribbella albertanoniae</name>
    <dbReference type="NCBI Taxonomy" id="1266829"/>
    <lineage>
        <taxon>Bacteria</taxon>
        <taxon>Bacillati</taxon>
        <taxon>Actinomycetota</taxon>
        <taxon>Actinomycetes</taxon>
        <taxon>Propionibacteriales</taxon>
        <taxon>Kribbellaceae</taxon>
        <taxon>Kribbella</taxon>
    </lineage>
</organism>
<evidence type="ECO:0000256" key="1">
    <source>
        <dbReference type="SAM" id="MobiDB-lite"/>
    </source>
</evidence>
<name>A0A4R4P6N7_9ACTN</name>